<dbReference type="InterPro" id="IPR036396">
    <property type="entry name" value="Cyt_P450_sf"/>
</dbReference>
<evidence type="ECO:0000256" key="8">
    <source>
        <dbReference type="PIRSR" id="PIRSR602401-1"/>
    </source>
</evidence>
<accession>A0A103Y926</accession>
<dbReference type="PANTHER" id="PTHR47950:SF49">
    <property type="entry name" value="CYTOCHROME P450"/>
    <property type="match status" value="1"/>
</dbReference>
<dbReference type="InterPro" id="IPR017972">
    <property type="entry name" value="Cyt_P450_CS"/>
</dbReference>
<keyword evidence="5 9" id="KW-0560">Oxidoreductase</keyword>
<dbReference type="PANTHER" id="PTHR47950">
    <property type="entry name" value="CYTOCHROME P450, FAMILY 76, SUBFAMILY C, POLYPEPTIDE 5-RELATED"/>
    <property type="match status" value="1"/>
</dbReference>
<evidence type="ECO:0000256" key="5">
    <source>
        <dbReference type="ARBA" id="ARBA00023002"/>
    </source>
</evidence>
<dbReference type="FunFam" id="1.10.630.10:FF:000126">
    <property type="entry name" value="Predicted protein"/>
    <property type="match status" value="1"/>
</dbReference>
<evidence type="ECO:0000256" key="7">
    <source>
        <dbReference type="ARBA" id="ARBA00023033"/>
    </source>
</evidence>
<dbReference type="GO" id="GO:0005506">
    <property type="term" value="F:iron ion binding"/>
    <property type="evidence" value="ECO:0007669"/>
    <property type="project" value="InterPro"/>
</dbReference>
<keyword evidence="11" id="KW-1185">Reference proteome</keyword>
<dbReference type="Proteomes" id="UP000243975">
    <property type="component" value="Unassembled WGS sequence"/>
</dbReference>
<dbReference type="InterPro" id="IPR001128">
    <property type="entry name" value="Cyt_P450"/>
</dbReference>
<sequence length="498" mass="56767">MEITAFFILATLIFILLFIIKQTKLKNLKNLPPGPPKLPVIGNLHQVGDKPHVSLAQFAKQHGPLISLRLGTQLLVVASSPEAAMGILKTQDRLLSSRTVPTAFQQESLLPHSILWSDCNDTWKTLRTLCQTEMFSAKALQTHSRLREEKLDVLLDFLRIKQGQAINVEKVIFATLFNSLSCVVFDKELLDLKSEHEVTGGLKDSLFQILAYGGHVKDFGSFFPIFQRFDLQGIRKGSMKQMQKAFSFWEDIIEDRRARVNSSTWSSDQAKSFLDRLLEKRFSNDQINEYIAELFVAGSNTTTTALVWAMTELVRNKEVVTKIREEMKREIGSEKVSESHLSKLPYLQACIKETLRLHAPVPFLLPHKAKESCEVMNYTIPKNARIFVNVWAMGRDPEVWDDPLSFKPERFLGSNLDYKGQNFELLPFGSGRRMCPGLPLGSKNMEFILATLIHEFDWALPNSEDPMKLNMDDKFVITLKREKPLELVFKPKQASLIV</sequence>
<evidence type="ECO:0000256" key="6">
    <source>
        <dbReference type="ARBA" id="ARBA00023004"/>
    </source>
</evidence>
<reference evidence="10 11" key="1">
    <citation type="journal article" date="2016" name="Sci. Rep.">
        <title>The genome sequence of the outbreeding globe artichoke constructed de novo incorporating a phase-aware low-pass sequencing strategy of F1 progeny.</title>
        <authorList>
            <person name="Scaglione D."/>
            <person name="Reyes-Chin-Wo S."/>
            <person name="Acquadro A."/>
            <person name="Froenicke L."/>
            <person name="Portis E."/>
            <person name="Beitel C."/>
            <person name="Tirone M."/>
            <person name="Mauro R."/>
            <person name="Lo Monaco A."/>
            <person name="Mauromicale G."/>
            <person name="Faccioli P."/>
            <person name="Cattivelli L."/>
            <person name="Rieseberg L."/>
            <person name="Michelmore R."/>
            <person name="Lanteri S."/>
        </authorList>
    </citation>
    <scope>NUCLEOTIDE SEQUENCE [LARGE SCALE GENOMIC DNA]</scope>
    <source>
        <strain evidence="10">2C</strain>
    </source>
</reference>
<evidence type="ECO:0000313" key="10">
    <source>
        <dbReference type="EMBL" id="KVI04735.1"/>
    </source>
</evidence>
<gene>
    <name evidence="10" type="ORF">Ccrd_016947</name>
</gene>
<dbReference type="PRINTS" id="PR00385">
    <property type="entry name" value="P450"/>
</dbReference>
<proteinExistence type="inferred from homology"/>
<keyword evidence="4 8" id="KW-0479">Metal-binding</keyword>
<organism evidence="10 11">
    <name type="scientific">Cynara cardunculus var. scolymus</name>
    <name type="common">Globe artichoke</name>
    <name type="synonym">Cynara scolymus</name>
    <dbReference type="NCBI Taxonomy" id="59895"/>
    <lineage>
        <taxon>Eukaryota</taxon>
        <taxon>Viridiplantae</taxon>
        <taxon>Streptophyta</taxon>
        <taxon>Embryophyta</taxon>
        <taxon>Tracheophyta</taxon>
        <taxon>Spermatophyta</taxon>
        <taxon>Magnoliopsida</taxon>
        <taxon>eudicotyledons</taxon>
        <taxon>Gunneridae</taxon>
        <taxon>Pentapetalae</taxon>
        <taxon>asterids</taxon>
        <taxon>campanulids</taxon>
        <taxon>Asterales</taxon>
        <taxon>Asteraceae</taxon>
        <taxon>Carduoideae</taxon>
        <taxon>Cardueae</taxon>
        <taxon>Carduinae</taxon>
        <taxon>Cynara</taxon>
    </lineage>
</organism>
<dbReference type="InterPro" id="IPR002401">
    <property type="entry name" value="Cyt_P450_E_grp-I"/>
</dbReference>
<dbReference type="EMBL" id="LEKV01001928">
    <property type="protein sequence ID" value="KVI04735.1"/>
    <property type="molecule type" value="Genomic_DNA"/>
</dbReference>
<evidence type="ECO:0000256" key="4">
    <source>
        <dbReference type="ARBA" id="ARBA00022723"/>
    </source>
</evidence>
<dbReference type="STRING" id="59895.A0A103Y926"/>
<evidence type="ECO:0008006" key="12">
    <source>
        <dbReference type="Google" id="ProtNLM"/>
    </source>
</evidence>
<dbReference type="GO" id="GO:0016705">
    <property type="term" value="F:oxidoreductase activity, acting on paired donors, with incorporation or reduction of molecular oxygen"/>
    <property type="evidence" value="ECO:0007669"/>
    <property type="project" value="InterPro"/>
</dbReference>
<dbReference type="GO" id="GO:0004497">
    <property type="term" value="F:monooxygenase activity"/>
    <property type="evidence" value="ECO:0007669"/>
    <property type="project" value="UniProtKB-KW"/>
</dbReference>
<dbReference type="Pfam" id="PF00067">
    <property type="entry name" value="p450"/>
    <property type="match status" value="1"/>
</dbReference>
<evidence type="ECO:0000256" key="1">
    <source>
        <dbReference type="ARBA" id="ARBA00001971"/>
    </source>
</evidence>
<dbReference type="Gene3D" id="1.10.630.10">
    <property type="entry name" value="Cytochrome P450"/>
    <property type="match status" value="1"/>
</dbReference>
<dbReference type="SUPFAM" id="SSF48264">
    <property type="entry name" value="Cytochrome P450"/>
    <property type="match status" value="1"/>
</dbReference>
<evidence type="ECO:0000313" key="11">
    <source>
        <dbReference type="Proteomes" id="UP000243975"/>
    </source>
</evidence>
<dbReference type="PROSITE" id="PS00086">
    <property type="entry name" value="CYTOCHROME_P450"/>
    <property type="match status" value="1"/>
</dbReference>
<protein>
    <recommendedName>
        <fullName evidence="12">Cytochrome P450</fullName>
    </recommendedName>
</protein>
<evidence type="ECO:0000256" key="3">
    <source>
        <dbReference type="ARBA" id="ARBA00022617"/>
    </source>
</evidence>
<keyword evidence="7 9" id="KW-0503">Monooxygenase</keyword>
<evidence type="ECO:0000256" key="9">
    <source>
        <dbReference type="RuleBase" id="RU000461"/>
    </source>
</evidence>
<comment type="cofactor">
    <cofactor evidence="1 8">
        <name>heme</name>
        <dbReference type="ChEBI" id="CHEBI:30413"/>
    </cofactor>
</comment>
<evidence type="ECO:0000256" key="2">
    <source>
        <dbReference type="ARBA" id="ARBA00010617"/>
    </source>
</evidence>
<feature type="binding site" description="axial binding residue" evidence="8">
    <location>
        <position position="435"/>
    </location>
    <ligand>
        <name>heme</name>
        <dbReference type="ChEBI" id="CHEBI:30413"/>
    </ligand>
    <ligandPart>
        <name>Fe</name>
        <dbReference type="ChEBI" id="CHEBI:18248"/>
    </ligandPart>
</feature>
<keyword evidence="3 8" id="KW-0349">Heme</keyword>
<dbReference type="AlphaFoldDB" id="A0A103Y926"/>
<dbReference type="Gramene" id="KVI04735">
    <property type="protein sequence ID" value="KVI04735"/>
    <property type="gene ID" value="Ccrd_016947"/>
</dbReference>
<dbReference type="PRINTS" id="PR00463">
    <property type="entry name" value="EP450I"/>
</dbReference>
<dbReference type="OrthoDB" id="1877779at2759"/>
<dbReference type="OMA" id="PHENTVP"/>
<comment type="similarity">
    <text evidence="2 9">Belongs to the cytochrome P450 family.</text>
</comment>
<keyword evidence="6 8" id="KW-0408">Iron</keyword>
<name>A0A103Y926_CYNCS</name>
<comment type="caution">
    <text evidence="10">The sequence shown here is derived from an EMBL/GenBank/DDBJ whole genome shotgun (WGS) entry which is preliminary data.</text>
</comment>
<dbReference type="GO" id="GO:0020037">
    <property type="term" value="F:heme binding"/>
    <property type="evidence" value="ECO:0007669"/>
    <property type="project" value="InterPro"/>
</dbReference>